<dbReference type="SUPFAM" id="SSF50891">
    <property type="entry name" value="Cyclophilin-like"/>
    <property type="match status" value="2"/>
</dbReference>
<dbReference type="Pfam" id="PF00160">
    <property type="entry name" value="Pro_isomerase"/>
    <property type="match status" value="2"/>
</dbReference>
<keyword evidence="7" id="KW-1185">Reference proteome</keyword>
<sequence>MPFSRFWCALLFTMNAFVMAAQSSPVAVIDTTLGRMRCKLFEQERPTTTAQFIALAQGTKDWVDPVSGVVAHGKPFYDGTRLYGIPAGVRGGSRTSGTAGLPGVALPVENNPVLRYDHPGRLGMRRKKGQAGTTEFMILDHANSEDDGDDAVVFGQCDDESLPVVTAIAHRLAAADNHPERPIAINHVAIVREGQTIPPVAPDVSAALIVPKAEPMMTQTAQAPEPTGPLALIETTVGNLSCRLFTKESPIATAVFIGLADGSKEWTNPVTKHVEHGTRFYDGMEFDRVIPDFVIQTGDSTGDISGATDIGFRFKNESYPGLSYDRPGRLAFGNNGPDTNNSEIFIAEHPMRRLDGGFTIIGQCDDASVKLVEAIARVPRDAANKPITPVKILRISFISH</sequence>
<comment type="caution">
    <text evidence="6">The sequence shown here is derived from an EMBL/GenBank/DDBJ whole genome shotgun (WGS) entry which is preliminary data.</text>
</comment>
<dbReference type="EMBL" id="JACHIP010000007">
    <property type="protein sequence ID" value="MBB5059851.1"/>
    <property type="molecule type" value="Genomic_DNA"/>
</dbReference>
<keyword evidence="4" id="KW-0732">Signal</keyword>
<gene>
    <name evidence="6" type="ORF">HDF16_004580</name>
</gene>
<dbReference type="PANTHER" id="PTHR45625">
    <property type="entry name" value="PEPTIDYL-PROLYL CIS-TRANS ISOMERASE-RELATED"/>
    <property type="match status" value="1"/>
</dbReference>
<reference evidence="6 7" key="1">
    <citation type="submission" date="2020-08" db="EMBL/GenBank/DDBJ databases">
        <title>Genomic Encyclopedia of Type Strains, Phase IV (KMG-V): Genome sequencing to study the core and pangenomes of soil and plant-associated prokaryotes.</title>
        <authorList>
            <person name="Whitman W."/>
        </authorList>
    </citation>
    <scope>NUCLEOTIDE SEQUENCE [LARGE SCALE GENOMIC DNA]</scope>
    <source>
        <strain evidence="6 7">M8UP14</strain>
    </source>
</reference>
<evidence type="ECO:0000313" key="6">
    <source>
        <dbReference type="EMBL" id="MBB5059851.1"/>
    </source>
</evidence>
<feature type="domain" description="PPIase cyclophilin-type" evidence="5">
    <location>
        <begin position="234"/>
        <end position="397"/>
    </location>
</feature>
<dbReference type="PANTHER" id="PTHR45625:SF4">
    <property type="entry name" value="PEPTIDYLPROLYL ISOMERASE DOMAIN AND WD REPEAT-CONTAINING PROTEIN 1"/>
    <property type="match status" value="1"/>
</dbReference>
<feature type="chain" id="PRO_5031311523" description="peptidylprolyl isomerase" evidence="4">
    <location>
        <begin position="21"/>
        <end position="400"/>
    </location>
</feature>
<dbReference type="PRINTS" id="PR00153">
    <property type="entry name" value="CSAPPISMRASE"/>
</dbReference>
<dbReference type="Proteomes" id="UP000540989">
    <property type="component" value="Unassembled WGS sequence"/>
</dbReference>
<evidence type="ECO:0000256" key="2">
    <source>
        <dbReference type="ARBA" id="ARBA00023110"/>
    </source>
</evidence>
<dbReference type="InterPro" id="IPR029000">
    <property type="entry name" value="Cyclophilin-like_dom_sf"/>
</dbReference>
<dbReference type="PROSITE" id="PS50072">
    <property type="entry name" value="CSA_PPIASE_2"/>
    <property type="match status" value="2"/>
</dbReference>
<dbReference type="GO" id="GO:0003755">
    <property type="term" value="F:peptidyl-prolyl cis-trans isomerase activity"/>
    <property type="evidence" value="ECO:0007669"/>
    <property type="project" value="UniProtKB-KW"/>
</dbReference>
<dbReference type="RefSeq" id="WP_184221740.1">
    <property type="nucleotide sequence ID" value="NZ_JACHIP010000007.1"/>
</dbReference>
<keyword evidence="3 6" id="KW-0413">Isomerase</keyword>
<dbReference type="InterPro" id="IPR044666">
    <property type="entry name" value="Cyclophilin_A-like"/>
</dbReference>
<feature type="signal peptide" evidence="4">
    <location>
        <begin position="1"/>
        <end position="20"/>
    </location>
</feature>
<proteinExistence type="predicted"/>
<organism evidence="6 7">
    <name type="scientific">Granulicella aggregans</name>
    <dbReference type="NCBI Taxonomy" id="474949"/>
    <lineage>
        <taxon>Bacteria</taxon>
        <taxon>Pseudomonadati</taxon>
        <taxon>Acidobacteriota</taxon>
        <taxon>Terriglobia</taxon>
        <taxon>Terriglobales</taxon>
        <taxon>Acidobacteriaceae</taxon>
        <taxon>Granulicella</taxon>
    </lineage>
</organism>
<keyword evidence="2" id="KW-0697">Rotamase</keyword>
<dbReference type="Gene3D" id="2.40.100.10">
    <property type="entry name" value="Cyclophilin-like"/>
    <property type="match status" value="2"/>
</dbReference>
<protein>
    <recommendedName>
        <fullName evidence="1">peptidylprolyl isomerase</fullName>
        <ecNumber evidence="1">5.2.1.8</ecNumber>
    </recommendedName>
</protein>
<name>A0A7W8E5P8_9BACT</name>
<evidence type="ECO:0000259" key="5">
    <source>
        <dbReference type="PROSITE" id="PS50072"/>
    </source>
</evidence>
<accession>A0A7W8E5P8</accession>
<evidence type="ECO:0000256" key="3">
    <source>
        <dbReference type="ARBA" id="ARBA00023235"/>
    </source>
</evidence>
<feature type="domain" description="PPIase cyclophilin-type" evidence="5">
    <location>
        <begin position="23"/>
        <end position="190"/>
    </location>
</feature>
<dbReference type="AlphaFoldDB" id="A0A7W8E5P8"/>
<evidence type="ECO:0000313" key="7">
    <source>
        <dbReference type="Proteomes" id="UP000540989"/>
    </source>
</evidence>
<dbReference type="EC" id="5.2.1.8" evidence="1"/>
<dbReference type="InterPro" id="IPR002130">
    <property type="entry name" value="Cyclophilin-type_PPIase_dom"/>
</dbReference>
<evidence type="ECO:0000256" key="1">
    <source>
        <dbReference type="ARBA" id="ARBA00013194"/>
    </source>
</evidence>
<evidence type="ECO:0000256" key="4">
    <source>
        <dbReference type="SAM" id="SignalP"/>
    </source>
</evidence>